<name>A0ABT5VMY8_9BACT</name>
<keyword evidence="2" id="KW-1185">Reference proteome</keyword>
<dbReference type="EMBL" id="JAKJSC010000001">
    <property type="protein sequence ID" value="MDE5416810.1"/>
    <property type="molecule type" value="Genomic_DNA"/>
</dbReference>
<dbReference type="InterPro" id="IPR008792">
    <property type="entry name" value="PQQD"/>
</dbReference>
<accession>A0ABT5VMY8</accession>
<comment type="caution">
    <text evidence="1">The sequence shown here is derived from an EMBL/GenBank/DDBJ whole genome shotgun (WGS) entry which is preliminary data.</text>
</comment>
<reference evidence="1 2" key="1">
    <citation type="submission" date="2022-01" db="EMBL/GenBank/DDBJ databases">
        <title>Labilibaculum sp. nov, a marine bacterium isolated from Antarctica.</title>
        <authorList>
            <person name="Dai W."/>
        </authorList>
    </citation>
    <scope>NUCLEOTIDE SEQUENCE [LARGE SCALE GENOMIC DNA]</scope>
    <source>
        <strain evidence="1 2">DW002</strain>
    </source>
</reference>
<dbReference type="Pfam" id="PF05402">
    <property type="entry name" value="PqqD"/>
    <property type="match status" value="1"/>
</dbReference>
<evidence type="ECO:0000313" key="2">
    <source>
        <dbReference type="Proteomes" id="UP001528920"/>
    </source>
</evidence>
<protein>
    <submittedName>
        <fullName evidence="1">PqqD family protein</fullName>
    </submittedName>
</protein>
<proteinExistence type="predicted"/>
<dbReference type="InterPro" id="IPR041881">
    <property type="entry name" value="PqqD_sf"/>
</dbReference>
<evidence type="ECO:0000313" key="1">
    <source>
        <dbReference type="EMBL" id="MDE5416810.1"/>
    </source>
</evidence>
<gene>
    <name evidence="1" type="ORF">L3049_02235</name>
</gene>
<dbReference type="Proteomes" id="UP001528920">
    <property type="component" value="Unassembled WGS sequence"/>
</dbReference>
<dbReference type="Gene3D" id="1.10.10.1150">
    <property type="entry name" value="Coenzyme PQQ synthesis protein D (PqqD)"/>
    <property type="match status" value="1"/>
</dbReference>
<organism evidence="1 2">
    <name type="scientific">Paralabilibaculum antarcticum</name>
    <dbReference type="NCBI Taxonomy" id="2912572"/>
    <lineage>
        <taxon>Bacteria</taxon>
        <taxon>Pseudomonadati</taxon>
        <taxon>Bacteroidota</taxon>
        <taxon>Bacteroidia</taxon>
        <taxon>Marinilabiliales</taxon>
        <taxon>Marinifilaceae</taxon>
        <taxon>Paralabilibaculum</taxon>
    </lineage>
</organism>
<sequence length="82" mass="9496">MKLKKNIAISENGFLFNPETGDSFLLNPIAKEIMNHLKEGNEVADIKQLILDKYEVDLVTLEKNMDDFLEILQHHELLESKK</sequence>
<dbReference type="RefSeq" id="WP_275108148.1">
    <property type="nucleotide sequence ID" value="NZ_JAKJSC010000001.1"/>
</dbReference>